<dbReference type="Gene3D" id="1.10.510.10">
    <property type="entry name" value="Transferase(Phosphotransferase) domain 1"/>
    <property type="match status" value="1"/>
</dbReference>
<dbReference type="GO" id="GO:0016020">
    <property type="term" value="C:membrane"/>
    <property type="evidence" value="ECO:0007669"/>
    <property type="project" value="UniProtKB-SubCell"/>
</dbReference>
<evidence type="ECO:0000256" key="5">
    <source>
        <dbReference type="ARBA" id="ARBA00023136"/>
    </source>
</evidence>
<dbReference type="Proteomes" id="UP001371456">
    <property type="component" value="Unassembled WGS sequence"/>
</dbReference>
<evidence type="ECO:0000256" key="4">
    <source>
        <dbReference type="ARBA" id="ARBA00022989"/>
    </source>
</evidence>
<gene>
    <name evidence="6" type="ORF">RDI58_014374</name>
</gene>
<sequence length="119" mass="12999">MSEKLEQGKIMEVVDERLIHEAATGGVAVEMQVKRLACVALSCIQERPSLRPTMARVVEMLESRVPVEAPTQTTMLILDLLDDGVDHHHPGIPRVAAAMARSSDTNSLCSYTMSILSGR</sequence>
<keyword evidence="2" id="KW-0812">Transmembrane</keyword>
<keyword evidence="4" id="KW-1133">Transmembrane helix</keyword>
<organism evidence="6 7">
    <name type="scientific">Solanum bulbocastanum</name>
    <name type="common">Wild potato</name>
    <dbReference type="NCBI Taxonomy" id="147425"/>
    <lineage>
        <taxon>Eukaryota</taxon>
        <taxon>Viridiplantae</taxon>
        <taxon>Streptophyta</taxon>
        <taxon>Embryophyta</taxon>
        <taxon>Tracheophyta</taxon>
        <taxon>Spermatophyta</taxon>
        <taxon>Magnoliopsida</taxon>
        <taxon>eudicotyledons</taxon>
        <taxon>Gunneridae</taxon>
        <taxon>Pentapetalae</taxon>
        <taxon>asterids</taxon>
        <taxon>lamiids</taxon>
        <taxon>Solanales</taxon>
        <taxon>Solanaceae</taxon>
        <taxon>Solanoideae</taxon>
        <taxon>Solaneae</taxon>
        <taxon>Solanum</taxon>
    </lineage>
</organism>
<keyword evidence="7" id="KW-1185">Reference proteome</keyword>
<evidence type="ECO:0000256" key="1">
    <source>
        <dbReference type="ARBA" id="ARBA00004167"/>
    </source>
</evidence>
<evidence type="ECO:0000256" key="2">
    <source>
        <dbReference type="ARBA" id="ARBA00022692"/>
    </source>
</evidence>
<proteinExistence type="predicted"/>
<comment type="caution">
    <text evidence="6">The sequence shown here is derived from an EMBL/GenBank/DDBJ whole genome shotgun (WGS) entry which is preliminary data.</text>
</comment>
<name>A0AAN8TDB8_SOLBU</name>
<dbReference type="EMBL" id="JBANQN010000006">
    <property type="protein sequence ID" value="KAK6785849.1"/>
    <property type="molecule type" value="Genomic_DNA"/>
</dbReference>
<protein>
    <submittedName>
        <fullName evidence="6">Uncharacterized protein</fullName>
    </submittedName>
</protein>
<evidence type="ECO:0000256" key="3">
    <source>
        <dbReference type="ARBA" id="ARBA00022729"/>
    </source>
</evidence>
<dbReference type="AlphaFoldDB" id="A0AAN8TDB8"/>
<keyword evidence="3" id="KW-0732">Signal</keyword>
<reference evidence="6 7" key="1">
    <citation type="submission" date="2024-02" db="EMBL/GenBank/DDBJ databases">
        <title>de novo genome assembly of Solanum bulbocastanum strain 11H21.</title>
        <authorList>
            <person name="Hosaka A.J."/>
        </authorList>
    </citation>
    <scope>NUCLEOTIDE SEQUENCE [LARGE SCALE GENOMIC DNA]</scope>
    <source>
        <tissue evidence="6">Young leaves</tissue>
    </source>
</reference>
<comment type="subcellular location">
    <subcellularLocation>
        <location evidence="1">Membrane</location>
        <topology evidence="1">Single-pass membrane protein</topology>
    </subcellularLocation>
</comment>
<dbReference type="PANTHER" id="PTHR47974:SF27">
    <property type="entry name" value="RECEPTOR-LIKE SERINE_THREONINE-PROTEIN KINASE"/>
    <property type="match status" value="1"/>
</dbReference>
<evidence type="ECO:0000313" key="6">
    <source>
        <dbReference type="EMBL" id="KAK6785849.1"/>
    </source>
</evidence>
<dbReference type="PANTHER" id="PTHR47974">
    <property type="entry name" value="OS07G0415500 PROTEIN"/>
    <property type="match status" value="1"/>
</dbReference>
<keyword evidence="5" id="KW-0472">Membrane</keyword>
<accession>A0AAN8TDB8</accession>
<evidence type="ECO:0000313" key="7">
    <source>
        <dbReference type="Proteomes" id="UP001371456"/>
    </source>
</evidence>